<dbReference type="PROSITE" id="PS01149">
    <property type="entry name" value="PSI_RSU"/>
    <property type="match status" value="1"/>
</dbReference>
<comment type="similarity">
    <text evidence="1 5">Belongs to the pseudouridine synthase RsuA family.</text>
</comment>
<dbReference type="GO" id="GO:0003723">
    <property type="term" value="F:RNA binding"/>
    <property type="evidence" value="ECO:0007669"/>
    <property type="project" value="UniProtKB-KW"/>
</dbReference>
<reference evidence="7 8" key="1">
    <citation type="submission" date="2013-07" db="EMBL/GenBank/DDBJ databases">
        <authorList>
            <person name="Weinstock G."/>
            <person name="Sodergren E."/>
            <person name="Wylie T."/>
            <person name="Fulton L."/>
            <person name="Fulton R."/>
            <person name="Fronick C."/>
            <person name="O'Laughlin M."/>
            <person name="Godfrey J."/>
            <person name="Miner T."/>
            <person name="Herter B."/>
            <person name="Appelbaum E."/>
            <person name="Cordes M."/>
            <person name="Lek S."/>
            <person name="Wollam A."/>
            <person name="Pepin K.H."/>
            <person name="Palsikar V.B."/>
            <person name="Mitreva M."/>
            <person name="Wilson R.K."/>
        </authorList>
    </citation>
    <scope>NUCLEOTIDE SEQUENCE [LARGE SCALE GENOMIC DNA]</scope>
    <source>
        <strain evidence="7 8">ATCC 14940</strain>
    </source>
</reference>
<dbReference type="Gene3D" id="3.30.70.1560">
    <property type="entry name" value="Alpha-L RNA-binding motif"/>
    <property type="match status" value="1"/>
</dbReference>
<dbReference type="InterPro" id="IPR036986">
    <property type="entry name" value="S4_RNA-bd_sf"/>
</dbReference>
<dbReference type="InterPro" id="IPR018496">
    <property type="entry name" value="PsdUridine_synth_RsuA/RluB_CS"/>
</dbReference>
<name>A0ABC9U0F9_CLOSY</name>
<dbReference type="Pfam" id="PF01479">
    <property type="entry name" value="S4"/>
    <property type="match status" value="1"/>
</dbReference>
<dbReference type="FunFam" id="3.30.70.1560:FF:000001">
    <property type="entry name" value="Pseudouridine synthase"/>
    <property type="match status" value="1"/>
</dbReference>
<evidence type="ECO:0000256" key="2">
    <source>
        <dbReference type="ARBA" id="ARBA00022884"/>
    </source>
</evidence>
<feature type="domain" description="RNA-binding S4" evidence="6">
    <location>
        <begin position="10"/>
        <end position="68"/>
    </location>
</feature>
<dbReference type="InterPro" id="IPR050343">
    <property type="entry name" value="RsuA_PseudoU_synthase"/>
</dbReference>
<dbReference type="CDD" id="cd00165">
    <property type="entry name" value="S4"/>
    <property type="match status" value="1"/>
</dbReference>
<evidence type="ECO:0000259" key="6">
    <source>
        <dbReference type="SMART" id="SM00363"/>
    </source>
</evidence>
<dbReference type="CDD" id="cd02553">
    <property type="entry name" value="PseudoU_synth_RsuA"/>
    <property type="match status" value="1"/>
</dbReference>
<dbReference type="SUPFAM" id="SSF55120">
    <property type="entry name" value="Pseudouridine synthase"/>
    <property type="match status" value="1"/>
</dbReference>
<dbReference type="SUPFAM" id="SSF55174">
    <property type="entry name" value="Alpha-L RNA-binding motif"/>
    <property type="match status" value="1"/>
</dbReference>
<dbReference type="InterPro" id="IPR002942">
    <property type="entry name" value="S4_RNA-bd"/>
</dbReference>
<dbReference type="PANTHER" id="PTHR47683:SF4">
    <property type="entry name" value="PSEUDOURIDINE SYNTHASE"/>
    <property type="match status" value="1"/>
</dbReference>
<dbReference type="EC" id="5.4.99.-" evidence="5"/>
<evidence type="ECO:0000256" key="1">
    <source>
        <dbReference type="ARBA" id="ARBA00008348"/>
    </source>
</evidence>
<keyword evidence="2 4" id="KW-0694">RNA-binding</keyword>
<organism evidence="7 8">
    <name type="scientific">[Clostridium] symbiosum ATCC 14940</name>
    <dbReference type="NCBI Taxonomy" id="411472"/>
    <lineage>
        <taxon>Bacteria</taxon>
        <taxon>Bacillati</taxon>
        <taxon>Bacillota</taxon>
        <taxon>Clostridia</taxon>
        <taxon>Lachnospirales</taxon>
        <taxon>Lachnospiraceae</taxon>
        <taxon>Otoolea</taxon>
    </lineage>
</organism>
<dbReference type="GO" id="GO:0120159">
    <property type="term" value="F:rRNA pseudouridine synthase activity"/>
    <property type="evidence" value="ECO:0007669"/>
    <property type="project" value="UniProtKB-ARBA"/>
</dbReference>
<protein>
    <recommendedName>
        <fullName evidence="5">Pseudouridine synthase</fullName>
        <ecNumber evidence="5">5.4.99.-</ecNumber>
    </recommendedName>
</protein>
<dbReference type="InterPro" id="IPR020094">
    <property type="entry name" value="TruA/RsuA/RluB/E/F_N"/>
</dbReference>
<dbReference type="AlphaFoldDB" id="A0ABC9U0F9"/>
<dbReference type="NCBIfam" id="TIGR00093">
    <property type="entry name" value="pseudouridine synthase"/>
    <property type="match status" value="1"/>
</dbReference>
<dbReference type="InterPro" id="IPR000748">
    <property type="entry name" value="PsdUridine_synth_RsuA/RluB/E/F"/>
</dbReference>
<dbReference type="SMART" id="SM00363">
    <property type="entry name" value="S4"/>
    <property type="match status" value="1"/>
</dbReference>
<dbReference type="InterPro" id="IPR020103">
    <property type="entry name" value="PsdUridine_synth_cat_dom_sf"/>
</dbReference>
<dbReference type="GO" id="GO:0005829">
    <property type="term" value="C:cytosol"/>
    <property type="evidence" value="ECO:0007669"/>
    <property type="project" value="UniProtKB-ARBA"/>
</dbReference>
<dbReference type="InterPro" id="IPR042092">
    <property type="entry name" value="PsdUridine_s_RsuA/RluB/E/F_cat"/>
</dbReference>
<dbReference type="PANTHER" id="PTHR47683">
    <property type="entry name" value="PSEUDOURIDINE SYNTHASE FAMILY PROTEIN-RELATED"/>
    <property type="match status" value="1"/>
</dbReference>
<evidence type="ECO:0000256" key="3">
    <source>
        <dbReference type="ARBA" id="ARBA00023235"/>
    </source>
</evidence>
<dbReference type="Proteomes" id="UP000016491">
    <property type="component" value="Unassembled WGS sequence"/>
</dbReference>
<evidence type="ECO:0000256" key="4">
    <source>
        <dbReference type="PROSITE-ProRule" id="PRU00182"/>
    </source>
</evidence>
<dbReference type="Gene3D" id="3.10.290.10">
    <property type="entry name" value="RNA-binding S4 domain"/>
    <property type="match status" value="1"/>
</dbReference>
<comment type="caution">
    <text evidence="7">The sequence shown here is derived from an EMBL/GenBank/DDBJ whole genome shotgun (WGS) entry which is preliminary data.</text>
</comment>
<dbReference type="EMBL" id="AWSU01000109">
    <property type="protein sequence ID" value="ERI78735.1"/>
    <property type="molecule type" value="Genomic_DNA"/>
</dbReference>
<accession>A0ABC9U0F9</accession>
<evidence type="ECO:0000256" key="5">
    <source>
        <dbReference type="RuleBase" id="RU003887"/>
    </source>
</evidence>
<gene>
    <name evidence="7" type="ORF">CLOSYM_01328</name>
</gene>
<dbReference type="InterPro" id="IPR006145">
    <property type="entry name" value="PsdUridine_synth_RsuA/RluA"/>
</dbReference>
<sequence length="249" mass="27344">MEVAVMAGMIRLDKFLAEMKKGTRSQVKEAVRKGRVTVDGAVCRSSDFKFDPEVSGVCMDGEPVSYARMEYFMLNKPQGVVSATEDNLHPTVISLIGDAKRKDLFPVGRLDIDTEGLLLITNDGKLAHELLSPKKHVDKVYFAKVKGTLREDIVQAFAGGITLADQTTVLPAELLIESSYEEAGEPVCEARLTIHEGKFHQVKRMFEAAGGQVVFLKRLSMGPLTLDPKLKPGESRLLTGKEIKALGRV</sequence>
<dbReference type="Pfam" id="PF00849">
    <property type="entry name" value="PseudoU_synth_2"/>
    <property type="match status" value="1"/>
</dbReference>
<evidence type="ECO:0000313" key="7">
    <source>
        <dbReference type="EMBL" id="ERI78735.1"/>
    </source>
</evidence>
<proteinExistence type="inferred from homology"/>
<evidence type="ECO:0000313" key="8">
    <source>
        <dbReference type="Proteomes" id="UP000016491"/>
    </source>
</evidence>
<keyword evidence="3 5" id="KW-0413">Isomerase</keyword>
<dbReference type="GO" id="GO:0000455">
    <property type="term" value="P:enzyme-directed rRNA pseudouridine synthesis"/>
    <property type="evidence" value="ECO:0007669"/>
    <property type="project" value="UniProtKB-ARBA"/>
</dbReference>
<dbReference type="Gene3D" id="3.30.70.580">
    <property type="entry name" value="Pseudouridine synthase I, catalytic domain, N-terminal subdomain"/>
    <property type="match status" value="1"/>
</dbReference>
<dbReference type="PROSITE" id="PS50889">
    <property type="entry name" value="S4"/>
    <property type="match status" value="1"/>
</dbReference>